<organism evidence="2 3">
    <name type="scientific">Oryza meyeriana var. granulata</name>
    <dbReference type="NCBI Taxonomy" id="110450"/>
    <lineage>
        <taxon>Eukaryota</taxon>
        <taxon>Viridiplantae</taxon>
        <taxon>Streptophyta</taxon>
        <taxon>Embryophyta</taxon>
        <taxon>Tracheophyta</taxon>
        <taxon>Spermatophyta</taxon>
        <taxon>Magnoliopsida</taxon>
        <taxon>Liliopsida</taxon>
        <taxon>Poales</taxon>
        <taxon>Poaceae</taxon>
        <taxon>BOP clade</taxon>
        <taxon>Oryzoideae</taxon>
        <taxon>Oryzeae</taxon>
        <taxon>Oryzinae</taxon>
        <taxon>Oryza</taxon>
        <taxon>Oryza meyeriana</taxon>
    </lineage>
</organism>
<name>A0A6G1D0L9_9ORYZ</name>
<feature type="region of interest" description="Disordered" evidence="1">
    <location>
        <begin position="1"/>
        <end position="23"/>
    </location>
</feature>
<protein>
    <submittedName>
        <fullName evidence="2">Uncharacterized protein</fullName>
    </submittedName>
</protein>
<dbReference type="Proteomes" id="UP000479710">
    <property type="component" value="Unassembled WGS sequence"/>
</dbReference>
<dbReference type="AlphaFoldDB" id="A0A6G1D0L9"/>
<accession>A0A6G1D0L9</accession>
<evidence type="ECO:0000313" key="2">
    <source>
        <dbReference type="EMBL" id="KAF0906248.1"/>
    </source>
</evidence>
<dbReference type="EMBL" id="SPHZ02000007">
    <property type="protein sequence ID" value="KAF0906248.1"/>
    <property type="molecule type" value="Genomic_DNA"/>
</dbReference>
<keyword evidence="3" id="KW-1185">Reference proteome</keyword>
<comment type="caution">
    <text evidence="2">The sequence shown here is derived from an EMBL/GenBank/DDBJ whole genome shotgun (WGS) entry which is preliminary data.</text>
</comment>
<gene>
    <name evidence="2" type="ORF">E2562_009252</name>
</gene>
<sequence length="69" mass="7569">MGSIIQGEGMHVSWADQPAQQPTNYRARPMDFLAQPCDPRSKIGRIVLVHSELRGRRLSAAPPTEATAV</sequence>
<reference evidence="2 3" key="1">
    <citation type="submission" date="2019-11" db="EMBL/GenBank/DDBJ databases">
        <title>Whole genome sequence of Oryza granulata.</title>
        <authorList>
            <person name="Li W."/>
        </authorList>
    </citation>
    <scope>NUCLEOTIDE SEQUENCE [LARGE SCALE GENOMIC DNA]</scope>
    <source>
        <strain evidence="3">cv. Menghai</strain>
        <tissue evidence="2">Leaf</tissue>
    </source>
</reference>
<evidence type="ECO:0000313" key="3">
    <source>
        <dbReference type="Proteomes" id="UP000479710"/>
    </source>
</evidence>
<evidence type="ECO:0000256" key="1">
    <source>
        <dbReference type="SAM" id="MobiDB-lite"/>
    </source>
</evidence>
<proteinExistence type="predicted"/>